<dbReference type="EMBL" id="BAAAYX010000013">
    <property type="protein sequence ID" value="GAA3711312.1"/>
    <property type="molecule type" value="Genomic_DNA"/>
</dbReference>
<comment type="caution">
    <text evidence="5">The sequence shown here is derived from an EMBL/GenBank/DDBJ whole genome shotgun (WGS) entry which is preliminary data.</text>
</comment>
<evidence type="ECO:0000313" key="5">
    <source>
        <dbReference type="EMBL" id="GAA3711312.1"/>
    </source>
</evidence>
<evidence type="ECO:0000256" key="1">
    <source>
        <dbReference type="ARBA" id="ARBA00022729"/>
    </source>
</evidence>
<sequence>MGLAVAAASGAVVQVDRWAVFTEVRPAEAVSAPSVGVVAPLVRPAPHRDGQADLNGDGHADLVVGGSVDRRNPDASSWGVSVIYGGRKGLARPGNQLWQESDFITGPPTRGTVSALTTGDFDGDGYDDLAVGTDEVQLDYDDETFVGEVRIIYGSPRGLVAARSQVWLPSVVDGDEPDTADGYFGSALAAADFGRGLFDDLAIGSSDWGDGRGSVTVLYGSATGLTGSGAQTWTQDSPGIAGRAVGATGSSGIGDQFGSALAAGPLTGGRYAALAIGAYGDGATRRRQGQGSVTALYGSADGLTASGADRWTHATPGIKGRPVESGGFGGTLTIGHFTGRAAADLALTSADAGSNGRINVIRGGRGGLTARGDQLWTTRSLCRSERRYFSGQFAWSVTAGNYGHDSRGRAFDDLAIGGSGTVSVDDEASDSGAVLVLYGSPKGLSMRHRQIWGWDSPGVKGNPTGLDGDQYADSMSTGDFGRSRYDDLAVADVDMAVSRDGYGAVSVLYGTSSGLTPRGDQLWTVQRLGRTSPRSWAERLADR</sequence>
<evidence type="ECO:0000256" key="4">
    <source>
        <dbReference type="ARBA" id="ARBA00023180"/>
    </source>
</evidence>
<dbReference type="SUPFAM" id="SSF69318">
    <property type="entry name" value="Integrin alpha N-terminal domain"/>
    <property type="match status" value="2"/>
</dbReference>
<evidence type="ECO:0000256" key="2">
    <source>
        <dbReference type="ARBA" id="ARBA00022737"/>
    </source>
</evidence>
<evidence type="ECO:0000256" key="3">
    <source>
        <dbReference type="ARBA" id="ARBA00022801"/>
    </source>
</evidence>
<reference evidence="6" key="1">
    <citation type="journal article" date="2019" name="Int. J. Syst. Evol. Microbiol.">
        <title>The Global Catalogue of Microorganisms (GCM) 10K type strain sequencing project: providing services to taxonomists for standard genome sequencing and annotation.</title>
        <authorList>
            <consortium name="The Broad Institute Genomics Platform"/>
            <consortium name="The Broad Institute Genome Sequencing Center for Infectious Disease"/>
            <person name="Wu L."/>
            <person name="Ma J."/>
        </authorList>
    </citation>
    <scope>NUCLEOTIDE SEQUENCE [LARGE SCALE GENOMIC DNA]</scope>
    <source>
        <strain evidence="6">JCM 16548</strain>
    </source>
</reference>
<dbReference type="InterPro" id="IPR028994">
    <property type="entry name" value="Integrin_alpha_N"/>
</dbReference>
<keyword evidence="1" id="KW-0732">Signal</keyword>
<evidence type="ECO:0008006" key="7">
    <source>
        <dbReference type="Google" id="ProtNLM"/>
    </source>
</evidence>
<dbReference type="InterPro" id="IPR013519">
    <property type="entry name" value="Int_alpha_beta-p"/>
</dbReference>
<dbReference type="Pfam" id="PF01839">
    <property type="entry name" value="FG-GAP"/>
    <property type="match status" value="1"/>
</dbReference>
<protein>
    <recommendedName>
        <fullName evidence="7">FG-GAP repeat-containing protein</fullName>
    </recommendedName>
</protein>
<accession>A0ABP7DY71</accession>
<dbReference type="InterPro" id="IPR013517">
    <property type="entry name" value="FG-GAP"/>
</dbReference>
<evidence type="ECO:0000313" key="6">
    <source>
        <dbReference type="Proteomes" id="UP001500051"/>
    </source>
</evidence>
<dbReference type="SMART" id="SM00191">
    <property type="entry name" value="Int_alpha"/>
    <property type="match status" value="4"/>
</dbReference>
<dbReference type="PANTHER" id="PTHR23221:SF7">
    <property type="entry name" value="PHOSPHATIDYLINOSITOL-GLYCAN-SPECIFIC PHOSPHOLIPASE D"/>
    <property type="match status" value="1"/>
</dbReference>
<keyword evidence="6" id="KW-1185">Reference proteome</keyword>
<organism evidence="5 6">
    <name type="scientific">Microlunatus aurantiacus</name>
    <dbReference type="NCBI Taxonomy" id="446786"/>
    <lineage>
        <taxon>Bacteria</taxon>
        <taxon>Bacillati</taxon>
        <taxon>Actinomycetota</taxon>
        <taxon>Actinomycetes</taxon>
        <taxon>Propionibacteriales</taxon>
        <taxon>Propionibacteriaceae</taxon>
        <taxon>Microlunatus</taxon>
    </lineage>
</organism>
<gene>
    <name evidence="5" type="ORF">GCM10022204_32610</name>
</gene>
<name>A0ABP7DY71_9ACTN</name>
<dbReference type="Proteomes" id="UP001500051">
    <property type="component" value="Unassembled WGS sequence"/>
</dbReference>
<keyword evidence="3" id="KW-0378">Hydrolase</keyword>
<proteinExistence type="predicted"/>
<keyword evidence="4" id="KW-0325">Glycoprotein</keyword>
<keyword evidence="2" id="KW-0677">Repeat</keyword>
<dbReference type="Gene3D" id="2.130.10.130">
    <property type="entry name" value="Integrin alpha, N-terminal"/>
    <property type="match status" value="4"/>
</dbReference>
<dbReference type="PANTHER" id="PTHR23221">
    <property type="entry name" value="GLYCOSYLPHOSPHATIDYLINOSITOL PHOSPHOLIPASE D"/>
    <property type="match status" value="1"/>
</dbReference>